<dbReference type="Proteomes" id="UP000092460">
    <property type="component" value="Unassembled WGS sequence"/>
</dbReference>
<keyword evidence="2" id="KW-1185">Reference proteome</keyword>
<reference evidence="2" key="1">
    <citation type="submission" date="2015-01" db="EMBL/GenBank/DDBJ databases">
        <authorList>
            <person name="Aksoy S."/>
            <person name="Warren W."/>
            <person name="Wilson R.K."/>
        </authorList>
    </citation>
    <scope>NUCLEOTIDE SEQUENCE [LARGE SCALE GENOMIC DNA]</scope>
    <source>
        <strain evidence="2">IAEA</strain>
    </source>
</reference>
<sequence>MSKDAFRTDRNPLTIDEKRYSTWAALKGNVKSIKPYSSRIWSTHQLDRDIPSFTQVYRLTFLKTKTEWRMAGDDVYLSEIYLIYYICTYICI</sequence>
<proteinExistence type="predicted"/>
<evidence type="ECO:0000313" key="2">
    <source>
        <dbReference type="Proteomes" id="UP000092460"/>
    </source>
</evidence>
<dbReference type="EnsemblMetazoa" id="GPPI015560-RA">
    <property type="protein sequence ID" value="GPPI015560-PA"/>
    <property type="gene ID" value="GPPI015560"/>
</dbReference>
<organism evidence="1 2">
    <name type="scientific">Glossina palpalis gambiensis</name>
    <dbReference type="NCBI Taxonomy" id="67801"/>
    <lineage>
        <taxon>Eukaryota</taxon>
        <taxon>Metazoa</taxon>
        <taxon>Ecdysozoa</taxon>
        <taxon>Arthropoda</taxon>
        <taxon>Hexapoda</taxon>
        <taxon>Insecta</taxon>
        <taxon>Pterygota</taxon>
        <taxon>Neoptera</taxon>
        <taxon>Endopterygota</taxon>
        <taxon>Diptera</taxon>
        <taxon>Brachycera</taxon>
        <taxon>Muscomorpha</taxon>
        <taxon>Hippoboscoidea</taxon>
        <taxon>Glossinidae</taxon>
        <taxon>Glossina</taxon>
    </lineage>
</organism>
<accession>A0A1B0B1C1</accession>
<dbReference type="EMBL" id="JXJN01007053">
    <property type="status" value="NOT_ANNOTATED_CDS"/>
    <property type="molecule type" value="Genomic_DNA"/>
</dbReference>
<evidence type="ECO:0000313" key="1">
    <source>
        <dbReference type="EnsemblMetazoa" id="GPPI015560-PA"/>
    </source>
</evidence>
<protein>
    <submittedName>
        <fullName evidence="1">Uncharacterized protein</fullName>
    </submittedName>
</protein>
<name>A0A1B0B1C1_9MUSC</name>
<dbReference type="AlphaFoldDB" id="A0A1B0B1C1"/>
<dbReference type="VEuPathDB" id="VectorBase:GPPI015560"/>
<reference evidence="1" key="2">
    <citation type="submission" date="2020-05" db="UniProtKB">
        <authorList>
            <consortium name="EnsemblMetazoa"/>
        </authorList>
    </citation>
    <scope>IDENTIFICATION</scope>
    <source>
        <strain evidence="1">IAEA</strain>
    </source>
</reference>